<feature type="domain" description="LarA-like N-terminal" evidence="1">
    <location>
        <begin position="12"/>
        <end position="201"/>
    </location>
</feature>
<gene>
    <name evidence="2" type="ORF">GF339_02800</name>
</gene>
<evidence type="ECO:0000313" key="2">
    <source>
        <dbReference type="EMBL" id="MBD3323484.1"/>
    </source>
</evidence>
<feature type="non-terminal residue" evidence="2">
    <location>
        <position position="273"/>
    </location>
</feature>
<reference evidence="2" key="1">
    <citation type="submission" date="2019-11" db="EMBL/GenBank/DDBJ databases">
        <title>Microbial mats filling the niche in hypersaline microbial mats.</title>
        <authorList>
            <person name="Wong H.L."/>
            <person name="Macleod F.I."/>
            <person name="White R.A. III"/>
            <person name="Burns B.P."/>
        </authorList>
    </citation>
    <scope>NUCLEOTIDE SEQUENCE</scope>
    <source>
        <strain evidence="2">Rbin_158</strain>
    </source>
</reference>
<proteinExistence type="predicted"/>
<evidence type="ECO:0000313" key="3">
    <source>
        <dbReference type="Proteomes" id="UP000649604"/>
    </source>
</evidence>
<dbReference type="GO" id="GO:0050043">
    <property type="term" value="F:lactate racemase activity"/>
    <property type="evidence" value="ECO:0007669"/>
    <property type="project" value="InterPro"/>
</dbReference>
<dbReference type="InterPro" id="IPR018657">
    <property type="entry name" value="LarA-like_N"/>
</dbReference>
<dbReference type="Pfam" id="PF09861">
    <property type="entry name" value="Lar_N"/>
    <property type="match status" value="1"/>
</dbReference>
<protein>
    <submittedName>
        <fullName evidence="2">DUF2088 domain-containing protein</fullName>
    </submittedName>
</protein>
<comment type="caution">
    <text evidence="2">The sequence shown here is derived from an EMBL/GenBank/DDBJ whole genome shotgun (WGS) entry which is preliminary data.</text>
</comment>
<dbReference type="PANTHER" id="PTHR33171">
    <property type="entry name" value="LAR_N DOMAIN-CONTAINING PROTEIN"/>
    <property type="match status" value="1"/>
</dbReference>
<accession>A0A9D5JSK6</accession>
<evidence type="ECO:0000259" key="1">
    <source>
        <dbReference type="Pfam" id="PF09861"/>
    </source>
</evidence>
<dbReference type="Gene3D" id="3.40.50.11440">
    <property type="match status" value="1"/>
</dbReference>
<dbReference type="EMBL" id="WJJP01000084">
    <property type="protein sequence ID" value="MBD3323484.1"/>
    <property type="molecule type" value="Genomic_DNA"/>
</dbReference>
<dbReference type="InterPro" id="IPR048068">
    <property type="entry name" value="LarA-like"/>
</dbReference>
<dbReference type="Proteomes" id="UP000649604">
    <property type="component" value="Unassembled WGS sequence"/>
</dbReference>
<organism evidence="2 3">
    <name type="scientific">candidate division KSB3 bacterium</name>
    <dbReference type="NCBI Taxonomy" id="2044937"/>
    <lineage>
        <taxon>Bacteria</taxon>
        <taxon>candidate division KSB3</taxon>
    </lineage>
</organism>
<name>A0A9D5JSK6_9BACT</name>
<dbReference type="AlphaFoldDB" id="A0A9D5JSK6"/>
<dbReference type="PANTHER" id="PTHR33171:SF17">
    <property type="entry name" value="LARA-LIKE N-TERMINAL DOMAIN-CONTAINING PROTEIN"/>
    <property type="match status" value="1"/>
</dbReference>
<sequence>MRIDFPYADVRPLEIPSTYAVQTFDLPPQAQPSRSEAEIVQHALDHPIGTPRIRDLAKNARRVLLVADDISRPTPVARFVHLVIEELHQAGLRDEQIEFLMALGSHRLMTRAEMVHKLGEDVVNTYTVHNHDWTNPECLEYLGETDQGVPVWINTLVSQADVVIGLGAIMPIEVAGFTGGGKILVPGVCGVVTNSEMHWTRIGIDSAQILGKADNPVRASIDSLARKAGLDAIVNVVLNADSRIVGAVAGDMVEAHRVGCQRATEVFGVPMPQ</sequence>